<evidence type="ECO:0000313" key="3">
    <source>
        <dbReference type="Proteomes" id="UP000326396"/>
    </source>
</evidence>
<dbReference type="OrthoDB" id="70250at2759"/>
<comment type="caution">
    <text evidence="2">The sequence shown here is derived from an EMBL/GenBank/DDBJ whole genome shotgun (WGS) entry which is preliminary data.</text>
</comment>
<sequence length="725" mass="81969">MKRKCRVWWPRHLSSKTPPHSFTFLFGWFISSSSSFSSPVPLEIVVAFSIDEAVFSSIGSDLEGILHKINKRMPTSLQTRCVFSMLGYCSADSSGNGELHLDRESMDEYNQISGTPRNLGPQTEQKLSKDRSGHWICGCHKADGFLELYKTCTKSNPCQLVCGSYIYINQSLGWIPKLHHIHWDMEVASNLDLHVLIYGTPRFGGHHFCLGSQHSSDNAKTISRKPKWVKDLSQKKSVLDLDSVILATNCAAAATSFFKEQVSPKRHPLWFRYVHMCITIIWQLLTVCVATVSTSIYIILQLLHFLLSYISGSCIYATFENLFIHTWKNIRVRCRQILYWPVFLQNNDSRSESCVEYAEKASLLKHSMWLSLVIDMLFGNLFGVALLTHADSVCLSILTISSGITNNWWLISCARLMGNPAGFKLNTELAGVLGTLSLNTIQIWSTLWSSMSFIFIFIIKGLAISGVLFGFTTLASLTIDLIGVLTTHVSSLHWLISLLYSRQIQAITALWRLFRGQKWNPLRERLDSYFYTVEQHIVGSLLFTPLLLLLPTTSAFYMSFTIINMTIGFICMLIEVAISVIHATPYIKIFLWLPRPSRFPCGIWFEIFPIESQGMEVVQERIGLAATGSDILVSCLHSYTYNIGELVAPDFRYLHSAVTRSSVSSLVYRVFSGKSLPSLLYNLQFVPGAGLPPKMPWMSISFKEYWILCHDAVFACNPLHAHTKC</sequence>
<feature type="transmembrane region" description="Helical" evidence="1">
    <location>
        <begin position="298"/>
        <end position="319"/>
    </location>
</feature>
<reference evidence="2 3" key="1">
    <citation type="submission" date="2019-05" db="EMBL/GenBank/DDBJ databases">
        <title>Mikania micrantha, genome provides insights into the molecular mechanism of rapid growth.</title>
        <authorList>
            <person name="Liu B."/>
        </authorList>
    </citation>
    <scope>NUCLEOTIDE SEQUENCE [LARGE SCALE GENOMIC DNA]</scope>
    <source>
        <strain evidence="2">NLD-2019</strain>
        <tissue evidence="2">Leaf</tissue>
    </source>
</reference>
<protein>
    <submittedName>
        <fullName evidence="2">Uncharacterized protein</fullName>
    </submittedName>
</protein>
<dbReference type="PANTHER" id="PTHR47555">
    <property type="entry name" value="N-ACETYLGLUCOSAMINYL TRANSFERASE COMPONENT FAMILY PROTEIN / GPI1 FAMILY PROTEIN"/>
    <property type="match status" value="1"/>
</dbReference>
<dbReference type="Pfam" id="PF05024">
    <property type="entry name" value="Gpi1"/>
    <property type="match status" value="1"/>
</dbReference>
<gene>
    <name evidence="2" type="ORF">E3N88_30780</name>
</gene>
<keyword evidence="1" id="KW-0472">Membrane</keyword>
<keyword evidence="1" id="KW-1133">Transmembrane helix</keyword>
<evidence type="ECO:0000313" key="2">
    <source>
        <dbReference type="EMBL" id="KAD3641556.1"/>
    </source>
</evidence>
<dbReference type="AlphaFoldDB" id="A0A5N6MND7"/>
<feature type="transmembrane region" description="Helical" evidence="1">
    <location>
        <begin position="526"/>
        <end position="550"/>
    </location>
</feature>
<dbReference type="InterPro" id="IPR007720">
    <property type="entry name" value="PigQ/GPI1"/>
</dbReference>
<dbReference type="PANTHER" id="PTHR47555:SF2">
    <property type="entry name" value="N-ACETYLGLUCOSAMINYL TRANSFERASE COMPONENT FAMILY PROTEIN _ GPI1 FAMILY PROTEIN"/>
    <property type="match status" value="1"/>
</dbReference>
<feature type="transmembrane region" description="Helical" evidence="1">
    <location>
        <begin position="441"/>
        <end position="459"/>
    </location>
</feature>
<feature type="transmembrane region" description="Helical" evidence="1">
    <location>
        <begin position="556"/>
        <end position="581"/>
    </location>
</feature>
<dbReference type="GO" id="GO:0006506">
    <property type="term" value="P:GPI anchor biosynthetic process"/>
    <property type="evidence" value="ECO:0007669"/>
    <property type="project" value="InterPro"/>
</dbReference>
<proteinExistence type="predicted"/>
<name>A0A5N6MND7_9ASTR</name>
<feature type="transmembrane region" description="Helical" evidence="1">
    <location>
        <begin position="270"/>
        <end position="292"/>
    </location>
</feature>
<organism evidence="2 3">
    <name type="scientific">Mikania micrantha</name>
    <name type="common">bitter vine</name>
    <dbReference type="NCBI Taxonomy" id="192012"/>
    <lineage>
        <taxon>Eukaryota</taxon>
        <taxon>Viridiplantae</taxon>
        <taxon>Streptophyta</taxon>
        <taxon>Embryophyta</taxon>
        <taxon>Tracheophyta</taxon>
        <taxon>Spermatophyta</taxon>
        <taxon>Magnoliopsida</taxon>
        <taxon>eudicotyledons</taxon>
        <taxon>Gunneridae</taxon>
        <taxon>Pentapetalae</taxon>
        <taxon>asterids</taxon>
        <taxon>campanulids</taxon>
        <taxon>Asterales</taxon>
        <taxon>Asteraceae</taxon>
        <taxon>Asteroideae</taxon>
        <taxon>Heliantheae alliance</taxon>
        <taxon>Eupatorieae</taxon>
        <taxon>Mikania</taxon>
    </lineage>
</organism>
<keyword evidence="1" id="KW-0812">Transmembrane</keyword>
<feature type="transmembrane region" description="Helical" evidence="1">
    <location>
        <begin position="369"/>
        <end position="388"/>
    </location>
</feature>
<evidence type="ECO:0000256" key="1">
    <source>
        <dbReference type="SAM" id="Phobius"/>
    </source>
</evidence>
<dbReference type="Proteomes" id="UP000326396">
    <property type="component" value="Linkage Group LG5"/>
</dbReference>
<dbReference type="EMBL" id="SZYD01000015">
    <property type="protein sequence ID" value="KAD3641556.1"/>
    <property type="molecule type" value="Genomic_DNA"/>
</dbReference>
<dbReference type="GO" id="GO:0016020">
    <property type="term" value="C:membrane"/>
    <property type="evidence" value="ECO:0007669"/>
    <property type="project" value="InterPro"/>
</dbReference>
<keyword evidence="3" id="KW-1185">Reference proteome</keyword>
<feature type="transmembrane region" description="Helical" evidence="1">
    <location>
        <begin position="466"/>
        <end position="486"/>
    </location>
</feature>
<accession>A0A5N6MND7</accession>